<proteinExistence type="predicted"/>
<protein>
    <submittedName>
        <fullName evidence="1">Uncharacterized protein</fullName>
    </submittedName>
</protein>
<evidence type="ECO:0000313" key="1">
    <source>
        <dbReference type="EMBL" id="CAH1113972.1"/>
    </source>
</evidence>
<dbReference type="Proteomes" id="UP001153636">
    <property type="component" value="Chromosome 8"/>
</dbReference>
<keyword evidence="2" id="KW-1185">Reference proteome</keyword>
<dbReference type="OrthoDB" id="7475343at2759"/>
<reference evidence="1" key="1">
    <citation type="submission" date="2022-01" db="EMBL/GenBank/DDBJ databases">
        <authorList>
            <person name="King R."/>
        </authorList>
    </citation>
    <scope>NUCLEOTIDE SEQUENCE</scope>
</reference>
<name>A0A9P0D486_9CUCU</name>
<organism evidence="1 2">
    <name type="scientific">Psylliodes chrysocephalus</name>
    <dbReference type="NCBI Taxonomy" id="3402493"/>
    <lineage>
        <taxon>Eukaryota</taxon>
        <taxon>Metazoa</taxon>
        <taxon>Ecdysozoa</taxon>
        <taxon>Arthropoda</taxon>
        <taxon>Hexapoda</taxon>
        <taxon>Insecta</taxon>
        <taxon>Pterygota</taxon>
        <taxon>Neoptera</taxon>
        <taxon>Endopterygota</taxon>
        <taxon>Coleoptera</taxon>
        <taxon>Polyphaga</taxon>
        <taxon>Cucujiformia</taxon>
        <taxon>Chrysomeloidea</taxon>
        <taxon>Chrysomelidae</taxon>
        <taxon>Galerucinae</taxon>
        <taxon>Alticini</taxon>
        <taxon>Psylliodes</taxon>
    </lineage>
</organism>
<sequence length="106" mass="12554">MQCFQNVSIKEREHCFTEFYKMHDKNEQDAYLAGLITINNINKHKRRNRVNNKPLCASYSYKVRCFNTEKMVCVKAIASIHAVTLPRLKRIQLCIQRYEGQTYLPP</sequence>
<evidence type="ECO:0000313" key="2">
    <source>
        <dbReference type="Proteomes" id="UP001153636"/>
    </source>
</evidence>
<dbReference type="AlphaFoldDB" id="A0A9P0D486"/>
<dbReference type="EMBL" id="OV651820">
    <property type="protein sequence ID" value="CAH1113972.1"/>
    <property type="molecule type" value="Genomic_DNA"/>
</dbReference>
<gene>
    <name evidence="1" type="ORF">PSYICH_LOCUS14283</name>
</gene>
<accession>A0A9P0D486</accession>